<accession>A0A8T1C019</accession>
<feature type="signal peptide" evidence="1">
    <location>
        <begin position="1"/>
        <end position="18"/>
    </location>
</feature>
<protein>
    <recommendedName>
        <fullName evidence="4">RxLR effector protein</fullName>
    </recommendedName>
</protein>
<organism evidence="2 3">
    <name type="scientific">Phytophthora cactorum</name>
    <dbReference type="NCBI Taxonomy" id="29920"/>
    <lineage>
        <taxon>Eukaryota</taxon>
        <taxon>Sar</taxon>
        <taxon>Stramenopiles</taxon>
        <taxon>Oomycota</taxon>
        <taxon>Peronosporomycetes</taxon>
        <taxon>Peronosporales</taxon>
        <taxon>Peronosporaceae</taxon>
        <taxon>Phytophthora</taxon>
    </lineage>
</organism>
<evidence type="ECO:0008006" key="4">
    <source>
        <dbReference type="Google" id="ProtNLM"/>
    </source>
</evidence>
<evidence type="ECO:0000313" key="2">
    <source>
        <dbReference type="EMBL" id="KAG2913813.1"/>
    </source>
</evidence>
<reference evidence="2" key="1">
    <citation type="submission" date="2018-10" db="EMBL/GenBank/DDBJ databases">
        <title>Effector identification in a new, highly contiguous assembly of the strawberry crown rot pathogen Phytophthora cactorum.</title>
        <authorList>
            <person name="Armitage A.D."/>
            <person name="Nellist C.F."/>
            <person name="Bates H."/>
            <person name="Vickerstaff R.J."/>
            <person name="Harrison R.J."/>
        </authorList>
    </citation>
    <scope>NUCLEOTIDE SEQUENCE</scope>
    <source>
        <strain evidence="2">4040</strain>
    </source>
</reference>
<comment type="caution">
    <text evidence="2">The sequence shown here is derived from an EMBL/GenBank/DDBJ whole genome shotgun (WGS) entry which is preliminary data.</text>
</comment>
<dbReference type="EMBL" id="RCMK01000750">
    <property type="protein sequence ID" value="KAG2913813.1"/>
    <property type="molecule type" value="Genomic_DNA"/>
</dbReference>
<evidence type="ECO:0000313" key="3">
    <source>
        <dbReference type="Proteomes" id="UP000736787"/>
    </source>
</evidence>
<dbReference type="AlphaFoldDB" id="A0A8T1C019"/>
<name>A0A8T1C019_9STRA</name>
<dbReference type="Proteomes" id="UP000736787">
    <property type="component" value="Unassembled WGS sequence"/>
</dbReference>
<evidence type="ECO:0000256" key="1">
    <source>
        <dbReference type="SAM" id="SignalP"/>
    </source>
</evidence>
<sequence length="109" mass="12804">MTLLRGLLIWLFIINAFALLKPTTSSISTLREFKRRIADTLTSNEKNLRQQRLQREKKRPCEALDEVYAWKNQEVKCDIQLSARLLMLSAGRRQVNTPTTSTLHNWQYL</sequence>
<keyword evidence="1" id="KW-0732">Signal</keyword>
<proteinExistence type="predicted"/>
<gene>
    <name evidence="2" type="ORF">PC117_g18502</name>
</gene>
<feature type="chain" id="PRO_5035854226" description="RxLR effector protein" evidence="1">
    <location>
        <begin position="19"/>
        <end position="109"/>
    </location>
</feature>